<proteinExistence type="predicted"/>
<dbReference type="Proteomes" id="UP000595437">
    <property type="component" value="Chromosome 10"/>
</dbReference>
<reference evidence="2" key="1">
    <citation type="submission" date="2021-01" db="EMBL/GenBank/DDBJ databases">
        <title>Caligus Genome Assembly.</title>
        <authorList>
            <person name="Gallardo-Escarate C."/>
        </authorList>
    </citation>
    <scope>NUCLEOTIDE SEQUENCE [LARGE SCALE GENOMIC DNA]</scope>
</reference>
<dbReference type="AlphaFoldDB" id="A0A7T8H153"/>
<evidence type="ECO:0000313" key="1">
    <source>
        <dbReference type="EMBL" id="QQP41609.1"/>
    </source>
</evidence>
<keyword evidence="2" id="KW-1185">Reference proteome</keyword>
<organism evidence="1 2">
    <name type="scientific">Caligus rogercresseyi</name>
    <name type="common">Sea louse</name>
    <dbReference type="NCBI Taxonomy" id="217165"/>
    <lineage>
        <taxon>Eukaryota</taxon>
        <taxon>Metazoa</taxon>
        <taxon>Ecdysozoa</taxon>
        <taxon>Arthropoda</taxon>
        <taxon>Crustacea</taxon>
        <taxon>Multicrustacea</taxon>
        <taxon>Hexanauplia</taxon>
        <taxon>Copepoda</taxon>
        <taxon>Siphonostomatoida</taxon>
        <taxon>Caligidae</taxon>
        <taxon>Caligus</taxon>
    </lineage>
</organism>
<name>A0A7T8H153_CALRO</name>
<protein>
    <submittedName>
        <fullName evidence="1">Uncharacterized protein</fullName>
    </submittedName>
</protein>
<evidence type="ECO:0000313" key="2">
    <source>
        <dbReference type="Proteomes" id="UP000595437"/>
    </source>
</evidence>
<accession>A0A7T8H153</accession>
<gene>
    <name evidence="1" type="ORF">FKW44_016034</name>
</gene>
<sequence length="60" mass="6801">MTCAGKDRRISSRPLGYPKDNVFETSSSVQEDMVSERRAHVHGSDKIRTFLSGLMRFIKA</sequence>
<dbReference type="EMBL" id="CP045899">
    <property type="protein sequence ID" value="QQP41609.1"/>
    <property type="molecule type" value="Genomic_DNA"/>
</dbReference>